<feature type="region of interest" description="Disordered" evidence="1">
    <location>
        <begin position="1"/>
        <end position="27"/>
    </location>
</feature>
<evidence type="ECO:0000313" key="2">
    <source>
        <dbReference type="EMBL" id="KIW27775.1"/>
    </source>
</evidence>
<feature type="compositionally biased region" description="Basic and acidic residues" evidence="1">
    <location>
        <begin position="8"/>
        <end position="18"/>
    </location>
</feature>
<organism evidence="2 3">
    <name type="scientific">Cladophialophora immunda</name>
    <dbReference type="NCBI Taxonomy" id="569365"/>
    <lineage>
        <taxon>Eukaryota</taxon>
        <taxon>Fungi</taxon>
        <taxon>Dikarya</taxon>
        <taxon>Ascomycota</taxon>
        <taxon>Pezizomycotina</taxon>
        <taxon>Eurotiomycetes</taxon>
        <taxon>Chaetothyriomycetidae</taxon>
        <taxon>Chaetothyriales</taxon>
        <taxon>Herpotrichiellaceae</taxon>
        <taxon>Cladophialophora</taxon>
    </lineage>
</organism>
<evidence type="ECO:0000256" key="1">
    <source>
        <dbReference type="SAM" id="MobiDB-lite"/>
    </source>
</evidence>
<dbReference type="EMBL" id="KN847043">
    <property type="protein sequence ID" value="KIW27775.1"/>
    <property type="molecule type" value="Genomic_DNA"/>
</dbReference>
<dbReference type="AlphaFoldDB" id="A0A0D2CBJ4"/>
<sequence length="238" mass="27382">MATKLKREHSYVPDEPSKRLAVPSKPETSPEVVLQHLSFSDLKEVVQTLLAHPATCTFTQSQLLAYQERAFDYSFNEAYEERCSIMLGASVARASAIKSAYANKGSQSLVLWPESMKPFLPRIQALIDKGTEVTGPVLAWDALKRATRMSIFEWYDDSDEITLNDEESCDWYHDEVDGLMLQIFRIQQQHDPEWLREEDPTKKIRKWQFLAKTIDGPCKYRYHRTLAFLGAFLPTTEA</sequence>
<evidence type="ECO:0000313" key="3">
    <source>
        <dbReference type="Proteomes" id="UP000054466"/>
    </source>
</evidence>
<protein>
    <submittedName>
        <fullName evidence="2">Uncharacterized protein</fullName>
    </submittedName>
</protein>
<dbReference type="Proteomes" id="UP000054466">
    <property type="component" value="Unassembled WGS sequence"/>
</dbReference>
<keyword evidence="3" id="KW-1185">Reference proteome</keyword>
<dbReference type="OrthoDB" id="4707053at2759"/>
<proteinExistence type="predicted"/>
<accession>A0A0D2CBJ4</accession>
<gene>
    <name evidence="2" type="ORF">PV07_07483</name>
</gene>
<dbReference type="GeneID" id="27346677"/>
<dbReference type="RefSeq" id="XP_016247991.1">
    <property type="nucleotide sequence ID" value="XM_016394572.1"/>
</dbReference>
<name>A0A0D2CBJ4_9EURO</name>
<dbReference type="VEuPathDB" id="FungiDB:PV07_07483"/>
<dbReference type="HOGENOM" id="CLU_1165714_0_0_1"/>
<reference evidence="2 3" key="1">
    <citation type="submission" date="2015-01" db="EMBL/GenBank/DDBJ databases">
        <title>The Genome Sequence of Cladophialophora immunda CBS83496.</title>
        <authorList>
            <consortium name="The Broad Institute Genomics Platform"/>
            <person name="Cuomo C."/>
            <person name="de Hoog S."/>
            <person name="Gorbushina A."/>
            <person name="Stielow B."/>
            <person name="Teixiera M."/>
            <person name="Abouelleil A."/>
            <person name="Chapman S.B."/>
            <person name="Priest M."/>
            <person name="Young S.K."/>
            <person name="Wortman J."/>
            <person name="Nusbaum C."/>
            <person name="Birren B."/>
        </authorList>
    </citation>
    <scope>NUCLEOTIDE SEQUENCE [LARGE SCALE GENOMIC DNA]</scope>
    <source>
        <strain evidence="2 3">CBS 83496</strain>
    </source>
</reference>